<dbReference type="RefSeq" id="WP_185898418.1">
    <property type="nucleotide sequence ID" value="NZ_JACLZK010000001.1"/>
</dbReference>
<keyword evidence="4" id="KW-1185">Reference proteome</keyword>
<dbReference type="SUPFAM" id="SSF51569">
    <property type="entry name" value="Aldolase"/>
    <property type="match status" value="1"/>
</dbReference>
<gene>
    <name evidence="3" type="primary">pseI</name>
    <name evidence="3" type="ORF">H7R39_06280</name>
</gene>
<feature type="domain" description="AFP-like" evidence="2">
    <location>
        <begin position="287"/>
        <end position="345"/>
    </location>
</feature>
<dbReference type="PROSITE" id="PS50844">
    <property type="entry name" value="AFP_LIKE"/>
    <property type="match status" value="1"/>
</dbReference>
<protein>
    <recommendedName>
        <fullName evidence="1">Pseudaminic acid synthase</fullName>
        <ecNumber evidence="1">2.5.1.97</ecNumber>
    </recommendedName>
</protein>
<dbReference type="SUPFAM" id="SSF51269">
    <property type="entry name" value="AFP III-like domain"/>
    <property type="match status" value="1"/>
</dbReference>
<dbReference type="InterPro" id="IPR036732">
    <property type="entry name" value="AFP_Neu5c_C_sf"/>
</dbReference>
<organism evidence="3 4">
    <name type="scientific">Campylobacter massiliensis</name>
    <dbReference type="NCBI Taxonomy" id="2762557"/>
    <lineage>
        <taxon>Bacteria</taxon>
        <taxon>Pseudomonadati</taxon>
        <taxon>Campylobacterota</taxon>
        <taxon>Epsilonproteobacteria</taxon>
        <taxon>Campylobacterales</taxon>
        <taxon>Campylobacteraceae</taxon>
        <taxon>Campylobacter</taxon>
    </lineage>
</organism>
<reference evidence="3 4" key="1">
    <citation type="submission" date="2020-08" db="EMBL/GenBank/DDBJ databases">
        <title>Complete genome and description of Campylobacter massiliensis Marseille-Q3452 sp. nov.</title>
        <authorList>
            <person name="Antezack A."/>
        </authorList>
    </citation>
    <scope>NUCLEOTIDE SEQUENCE [LARGE SCALE GENOMIC DNA]</scope>
    <source>
        <strain evidence="3 4">Marseille-Q3452</strain>
    </source>
</reference>
<evidence type="ECO:0000313" key="4">
    <source>
        <dbReference type="Proteomes" id="UP000552683"/>
    </source>
</evidence>
<dbReference type="NCBIfam" id="TIGR03586">
    <property type="entry name" value="PseI"/>
    <property type="match status" value="1"/>
</dbReference>
<accession>A0A842JCS7</accession>
<dbReference type="InterPro" id="IPR020030">
    <property type="entry name" value="Pseudaminic_synth_PseI"/>
</dbReference>
<dbReference type="Gene3D" id="3.90.1210.10">
    <property type="entry name" value="Antifreeze-like/N-acetylneuraminic acid synthase C-terminal domain"/>
    <property type="match status" value="1"/>
</dbReference>
<dbReference type="InterPro" id="IPR013974">
    <property type="entry name" value="SAF"/>
</dbReference>
<dbReference type="GO" id="GO:0016051">
    <property type="term" value="P:carbohydrate biosynthetic process"/>
    <property type="evidence" value="ECO:0007669"/>
    <property type="project" value="InterPro"/>
</dbReference>
<dbReference type="EMBL" id="JACLZK010000001">
    <property type="protein sequence ID" value="MBC2882864.1"/>
    <property type="molecule type" value="Genomic_DNA"/>
</dbReference>
<dbReference type="AlphaFoldDB" id="A0A842JCS7"/>
<dbReference type="GO" id="GO:0047444">
    <property type="term" value="F:N-acylneuraminate-9-phosphate synthase activity"/>
    <property type="evidence" value="ECO:0007669"/>
    <property type="project" value="TreeGrafter"/>
</dbReference>
<dbReference type="Gene3D" id="3.20.20.70">
    <property type="entry name" value="Aldolase class I"/>
    <property type="match status" value="1"/>
</dbReference>
<dbReference type="InterPro" id="IPR013132">
    <property type="entry name" value="PseI/NeuA/B-like_N"/>
</dbReference>
<evidence type="ECO:0000259" key="2">
    <source>
        <dbReference type="PROSITE" id="PS50844"/>
    </source>
</evidence>
<dbReference type="Proteomes" id="UP000552683">
    <property type="component" value="Unassembled WGS sequence"/>
</dbReference>
<dbReference type="PANTHER" id="PTHR42966">
    <property type="entry name" value="N-ACETYLNEURAMINATE SYNTHASE"/>
    <property type="match status" value="1"/>
</dbReference>
<name>A0A842JCS7_9BACT</name>
<dbReference type="PANTHER" id="PTHR42966:SF2">
    <property type="entry name" value="PSEUDAMINIC ACID SYNTHASE"/>
    <property type="match status" value="1"/>
</dbReference>
<proteinExistence type="predicted"/>
<dbReference type="InterPro" id="IPR006190">
    <property type="entry name" value="SAF_AFP_Neu5Ac"/>
</dbReference>
<dbReference type="InterPro" id="IPR057736">
    <property type="entry name" value="SAF_PseI/NeuA/NeuB"/>
</dbReference>
<sequence length="355" mass="40097">MKIANFDTDKKVFIIAELSANHSGSLQTALDTIKAAKRAGADAIKLQTYTPDSLTLDSRGEDFMIKGGLWDGANLYELYKQALTPREWHERLFAAARDEGLICFSSPFCRDDADFLEKFNPPAYKIASFEVTDYDFVRYVALKGKPIIISTGIATEQEIADVVQICKDAGNERIALLKCTSSYPAPLDGMNLRTIADMKRKFGVEVGFSDHTLGIVAPVVAMSLGARIVEKHFILDKSVRSVDEAFSLDEREFSQMVKAVRDAEALLGKVNYELDEKAVQNRRFSRSLYACTDIKKGEIFSEKNVKSVRPGYGLHPKFLPELLGKKAKREIKFSERIEKKIYKKERKWQKKRIKS</sequence>
<dbReference type="CDD" id="cd11615">
    <property type="entry name" value="SAF_NeuB_like"/>
    <property type="match status" value="1"/>
</dbReference>
<dbReference type="InterPro" id="IPR051690">
    <property type="entry name" value="PseI-like"/>
</dbReference>
<dbReference type="EC" id="2.5.1.97" evidence="1"/>
<dbReference type="Pfam" id="PF08666">
    <property type="entry name" value="SAF"/>
    <property type="match status" value="1"/>
</dbReference>
<dbReference type="Pfam" id="PF03102">
    <property type="entry name" value="NeuB"/>
    <property type="match status" value="1"/>
</dbReference>
<comment type="caution">
    <text evidence="3">The sequence shown here is derived from an EMBL/GenBank/DDBJ whole genome shotgun (WGS) entry which is preliminary data.</text>
</comment>
<keyword evidence="3" id="KW-0808">Transferase</keyword>
<evidence type="ECO:0000313" key="3">
    <source>
        <dbReference type="EMBL" id="MBC2882864.1"/>
    </source>
</evidence>
<dbReference type="InterPro" id="IPR013785">
    <property type="entry name" value="Aldolase_TIM"/>
</dbReference>
<evidence type="ECO:0000256" key="1">
    <source>
        <dbReference type="NCBIfam" id="TIGR03586"/>
    </source>
</evidence>